<accession>A0A7J7N1Q0</accession>
<sequence>MALKGCHFEHTCTGKVRSENKLANALWIANEIEELVRDVKTLIPKDVQTTIGRKYGVNVSYYTAWNAKTICIKRITGLFDDGYNRLPELTRQEFPHQNHMFCFRHMWKNIKKDFRGSYLERLCWGVAKAFVKDDKQVFLDKLQVDNPEAKRWLDKELAEYWCKSHFNFTAKCEHITNNFLESFNNWILKIIDKPLDKLIEGINLMMMKLTYDRREKAQGWDQNFVVPRAKIHIKRIKRYCSEYHMVSSYVKTYSGSILAISDPSLWDKTMNIEVLPLLLVRGAVSTPRGRGGRGTNVRGRGNSQTGRSGSGITEARRGRTEVVRGRRGNTQPERGNTVVIIGGIANTQAGRGSTAVVRGRRGNTQARRGNTAAVRGGRGYTQARRGGRGNTVVVRGGRGTVSLSQ</sequence>
<gene>
    <name evidence="2" type="ORF">GIB67_007583</name>
</gene>
<name>A0A7J7N1Q0_9MAGN</name>
<evidence type="ECO:0000313" key="2">
    <source>
        <dbReference type="EMBL" id="KAF6160942.1"/>
    </source>
</evidence>
<dbReference type="PANTHER" id="PTHR31973">
    <property type="entry name" value="POLYPROTEIN, PUTATIVE-RELATED"/>
    <property type="match status" value="1"/>
</dbReference>
<evidence type="ECO:0000313" key="3">
    <source>
        <dbReference type="Proteomes" id="UP000541444"/>
    </source>
</evidence>
<comment type="caution">
    <text evidence="2">The sequence shown here is derived from an EMBL/GenBank/DDBJ whole genome shotgun (WGS) entry which is preliminary data.</text>
</comment>
<dbReference type="PANTHER" id="PTHR31973:SF187">
    <property type="entry name" value="MUTATOR TRANSPOSASE MUDRA PROTEIN"/>
    <property type="match status" value="1"/>
</dbReference>
<feature type="compositionally biased region" description="Basic and acidic residues" evidence="1">
    <location>
        <begin position="314"/>
        <end position="324"/>
    </location>
</feature>
<dbReference type="AlphaFoldDB" id="A0A7J7N1Q0"/>
<reference evidence="2 3" key="1">
    <citation type="journal article" date="2020" name="IScience">
        <title>Genome Sequencing of the Endangered Kingdonia uniflora (Circaeasteraceae, Ranunculales) Reveals Potential Mechanisms of Evolutionary Specialization.</title>
        <authorList>
            <person name="Sun Y."/>
            <person name="Deng T."/>
            <person name="Zhang A."/>
            <person name="Moore M.J."/>
            <person name="Landis J.B."/>
            <person name="Lin N."/>
            <person name="Zhang H."/>
            <person name="Zhang X."/>
            <person name="Huang J."/>
            <person name="Zhang X."/>
            <person name="Sun H."/>
            <person name="Wang H."/>
        </authorList>
    </citation>
    <scope>NUCLEOTIDE SEQUENCE [LARGE SCALE GENOMIC DNA]</scope>
    <source>
        <strain evidence="2">TB1705</strain>
        <tissue evidence="2">Leaf</tissue>
    </source>
</reference>
<feature type="region of interest" description="Disordered" evidence="1">
    <location>
        <begin position="286"/>
        <end position="334"/>
    </location>
</feature>
<protein>
    <submittedName>
        <fullName evidence="2">Uncharacterized protein</fullName>
    </submittedName>
</protein>
<dbReference type="Proteomes" id="UP000541444">
    <property type="component" value="Unassembled WGS sequence"/>
</dbReference>
<organism evidence="2 3">
    <name type="scientific">Kingdonia uniflora</name>
    <dbReference type="NCBI Taxonomy" id="39325"/>
    <lineage>
        <taxon>Eukaryota</taxon>
        <taxon>Viridiplantae</taxon>
        <taxon>Streptophyta</taxon>
        <taxon>Embryophyta</taxon>
        <taxon>Tracheophyta</taxon>
        <taxon>Spermatophyta</taxon>
        <taxon>Magnoliopsida</taxon>
        <taxon>Ranunculales</taxon>
        <taxon>Circaeasteraceae</taxon>
        <taxon>Kingdonia</taxon>
    </lineage>
</organism>
<keyword evidence="3" id="KW-1185">Reference proteome</keyword>
<dbReference type="EMBL" id="JACGCM010001144">
    <property type="protein sequence ID" value="KAF6160942.1"/>
    <property type="molecule type" value="Genomic_DNA"/>
</dbReference>
<evidence type="ECO:0000256" key="1">
    <source>
        <dbReference type="SAM" id="MobiDB-lite"/>
    </source>
</evidence>
<proteinExistence type="predicted"/>
<dbReference type="OrthoDB" id="785835at2759"/>
<feature type="compositionally biased region" description="Polar residues" evidence="1">
    <location>
        <begin position="302"/>
        <end position="311"/>
    </location>
</feature>